<reference evidence="2 3" key="1">
    <citation type="submission" date="2024-04" db="EMBL/GenBank/DDBJ databases">
        <title>whole genome sequencing of Lutimonas vermicola strain IMCC1616.</title>
        <authorList>
            <person name="Bae S.S."/>
        </authorList>
    </citation>
    <scope>NUCLEOTIDE SEQUENCE [LARGE SCALE GENOMIC DNA]</scope>
    <source>
        <strain evidence="2 3">IMCC1616</strain>
    </source>
</reference>
<evidence type="ECO:0000259" key="1">
    <source>
        <dbReference type="Pfam" id="PF07929"/>
    </source>
</evidence>
<dbReference type="InterPro" id="IPR024047">
    <property type="entry name" value="MM3350-like_sf"/>
</dbReference>
<sequence length="167" mass="19698">MVYKIRIILNSKEDVIRDIAVEKDANLEDLHNVITNAFGFTGDQMASFYRSDETWMQGEEHPLFDMSEGNERKVPMSEVMLNEVLQKENDKMLYVYDFFNMWSFYVELIQTDFDHNNLVLPYLLFSLGVVPANAPEIQFESEDLSLDDYEEDDFDEFEDDFGDFSYN</sequence>
<organism evidence="2 3">
    <name type="scientific">Lutimonas vermicola</name>
    <dbReference type="NCBI Taxonomy" id="414288"/>
    <lineage>
        <taxon>Bacteria</taxon>
        <taxon>Pseudomonadati</taxon>
        <taxon>Bacteroidota</taxon>
        <taxon>Flavobacteriia</taxon>
        <taxon>Flavobacteriales</taxon>
        <taxon>Flavobacteriaceae</taxon>
        <taxon>Lutimonas</taxon>
    </lineage>
</organism>
<proteinExistence type="predicted"/>
<dbReference type="SUPFAM" id="SSF159941">
    <property type="entry name" value="MM3350-like"/>
    <property type="match status" value="1"/>
</dbReference>
<feature type="domain" description="Plasmid pRiA4b Orf3-like" evidence="1">
    <location>
        <begin position="2"/>
        <end position="124"/>
    </location>
</feature>
<keyword evidence="3" id="KW-1185">Reference proteome</keyword>
<evidence type="ECO:0000313" key="2">
    <source>
        <dbReference type="EMBL" id="MEL4455843.1"/>
    </source>
</evidence>
<evidence type="ECO:0000313" key="3">
    <source>
        <dbReference type="Proteomes" id="UP001474120"/>
    </source>
</evidence>
<accession>A0ABU9L069</accession>
<dbReference type="EMBL" id="JBCDNA010000002">
    <property type="protein sequence ID" value="MEL4455843.1"/>
    <property type="molecule type" value="Genomic_DNA"/>
</dbReference>
<protein>
    <recommendedName>
        <fullName evidence="1">Plasmid pRiA4b Orf3-like domain-containing protein</fullName>
    </recommendedName>
</protein>
<dbReference type="RefSeq" id="WP_342159813.1">
    <property type="nucleotide sequence ID" value="NZ_JBCDNA010000002.1"/>
</dbReference>
<dbReference type="Gene3D" id="3.10.290.30">
    <property type="entry name" value="MM3350-like"/>
    <property type="match status" value="1"/>
</dbReference>
<comment type="caution">
    <text evidence="2">The sequence shown here is derived from an EMBL/GenBank/DDBJ whole genome shotgun (WGS) entry which is preliminary data.</text>
</comment>
<gene>
    <name evidence="2" type="ORF">AABB81_08040</name>
</gene>
<name>A0ABU9L069_9FLAO</name>
<dbReference type="InterPro" id="IPR012912">
    <property type="entry name" value="Plasmid_pRiA4b_Orf3-like"/>
</dbReference>
<dbReference type="Pfam" id="PF07929">
    <property type="entry name" value="PRiA4_ORF3"/>
    <property type="match status" value="1"/>
</dbReference>
<dbReference type="Proteomes" id="UP001474120">
    <property type="component" value="Unassembled WGS sequence"/>
</dbReference>